<keyword evidence="1" id="KW-0812">Transmembrane</keyword>
<keyword evidence="1" id="KW-0472">Membrane</keyword>
<dbReference type="AlphaFoldDB" id="A0A0E9T2D5"/>
<reference evidence="2" key="2">
    <citation type="journal article" date="2015" name="Fish Shellfish Immunol.">
        <title>Early steps in the European eel (Anguilla anguilla)-Vibrio vulnificus interaction in the gills: Role of the RtxA13 toxin.</title>
        <authorList>
            <person name="Callol A."/>
            <person name="Pajuelo D."/>
            <person name="Ebbesson L."/>
            <person name="Teles M."/>
            <person name="MacKenzie S."/>
            <person name="Amaro C."/>
        </authorList>
    </citation>
    <scope>NUCLEOTIDE SEQUENCE</scope>
</reference>
<evidence type="ECO:0000313" key="2">
    <source>
        <dbReference type="EMBL" id="JAH47707.1"/>
    </source>
</evidence>
<proteinExistence type="predicted"/>
<dbReference type="EMBL" id="GBXM01060870">
    <property type="protein sequence ID" value="JAH47707.1"/>
    <property type="molecule type" value="Transcribed_RNA"/>
</dbReference>
<accession>A0A0E9T2D5</accession>
<name>A0A0E9T2D5_ANGAN</name>
<feature type="transmembrane region" description="Helical" evidence="1">
    <location>
        <begin position="9"/>
        <end position="31"/>
    </location>
</feature>
<sequence length="32" mass="3553">MEGFSLKSAVVCLLCSRAIGYIVPIPIIIYWP</sequence>
<reference evidence="2" key="1">
    <citation type="submission" date="2014-11" db="EMBL/GenBank/DDBJ databases">
        <authorList>
            <person name="Amaro Gonzalez C."/>
        </authorList>
    </citation>
    <scope>NUCLEOTIDE SEQUENCE</scope>
</reference>
<keyword evidence="1" id="KW-1133">Transmembrane helix</keyword>
<organism evidence="2">
    <name type="scientific">Anguilla anguilla</name>
    <name type="common">European freshwater eel</name>
    <name type="synonym">Muraena anguilla</name>
    <dbReference type="NCBI Taxonomy" id="7936"/>
    <lineage>
        <taxon>Eukaryota</taxon>
        <taxon>Metazoa</taxon>
        <taxon>Chordata</taxon>
        <taxon>Craniata</taxon>
        <taxon>Vertebrata</taxon>
        <taxon>Euteleostomi</taxon>
        <taxon>Actinopterygii</taxon>
        <taxon>Neopterygii</taxon>
        <taxon>Teleostei</taxon>
        <taxon>Anguilliformes</taxon>
        <taxon>Anguillidae</taxon>
        <taxon>Anguilla</taxon>
    </lineage>
</organism>
<evidence type="ECO:0000256" key="1">
    <source>
        <dbReference type="SAM" id="Phobius"/>
    </source>
</evidence>
<protein>
    <submittedName>
        <fullName evidence="2">Uncharacterized protein</fullName>
    </submittedName>
</protein>